<protein>
    <recommendedName>
        <fullName evidence="5">Acid phosphatase</fullName>
    </recommendedName>
</protein>
<dbReference type="GO" id="GO:0016788">
    <property type="term" value="F:hydrolase activity, acting on ester bonds"/>
    <property type="evidence" value="ECO:0007669"/>
    <property type="project" value="InterPro"/>
</dbReference>
<dbReference type="PANTHER" id="PTHR31956">
    <property type="entry name" value="NON-SPECIFIC PHOSPHOLIPASE C4-RELATED"/>
    <property type="match status" value="1"/>
</dbReference>
<dbReference type="EMBL" id="JAHCVI010000005">
    <property type="protein sequence ID" value="KAG7285444.1"/>
    <property type="molecule type" value="Genomic_DNA"/>
</dbReference>
<dbReference type="Pfam" id="PF04185">
    <property type="entry name" value="Phosphoesterase"/>
    <property type="match status" value="1"/>
</dbReference>
<name>A0AAD4EQI3_9PEZI</name>
<keyword evidence="2" id="KW-0732">Signal</keyword>
<feature type="chain" id="PRO_5042104533" description="Acid phosphatase" evidence="2">
    <location>
        <begin position="20"/>
        <end position="402"/>
    </location>
</feature>
<evidence type="ECO:0008006" key="5">
    <source>
        <dbReference type="Google" id="ProtNLM"/>
    </source>
</evidence>
<evidence type="ECO:0000256" key="2">
    <source>
        <dbReference type="SAM" id="SignalP"/>
    </source>
</evidence>
<evidence type="ECO:0000313" key="3">
    <source>
        <dbReference type="EMBL" id="KAG7285444.1"/>
    </source>
</evidence>
<sequence length="402" mass="44650">MRRLLTCLVGWACIQAAAAADLVEGKAFERFITIWLENQDYSKVAADSRIADLKRQGILLTRYYAHTHPSQPNYLAAVAGDYFGLNHDEWVRIPENVATVVDLLEAKDVTWAGYFEDMPSPGYMGNYSDGATGNGGWDYVRKHNPFVSYDSITSKGERLLNIDSFATFQRAFAAKKVPQFVFMSPNMMNDGHNSSLETATQWSHRFLEPLITDKAFDERTLIALTYDESETYGEPNHIVTLLLGNAIPPALKGTTDDTFYTHYSILSTLQANWGLHNLGRYDVGANVFQYVADIAGYDGNKEPPNAATVDNSVSYPGMLNNDTSKRLPIPVPNLHLTGAGRLPILPSIEAAWSGGPKWQTPYDGSGKIFDGDKNLPVYNALVIFSTCMLSLFNDVVVYMRNV</sequence>
<dbReference type="GO" id="GO:0009395">
    <property type="term" value="P:phospholipid catabolic process"/>
    <property type="evidence" value="ECO:0007669"/>
    <property type="project" value="TreeGrafter"/>
</dbReference>
<accession>A0AAD4EQI3</accession>
<dbReference type="Gene3D" id="3.40.720.10">
    <property type="entry name" value="Alkaline Phosphatase, subunit A"/>
    <property type="match status" value="1"/>
</dbReference>
<dbReference type="FunFam" id="3.40.720.10:FF:000064">
    <property type="entry name" value="Probable acid phosphatase Pho610"/>
    <property type="match status" value="1"/>
</dbReference>
<organism evidence="3 4">
    <name type="scientific">Staphylotrichum longicolle</name>
    <dbReference type="NCBI Taxonomy" id="669026"/>
    <lineage>
        <taxon>Eukaryota</taxon>
        <taxon>Fungi</taxon>
        <taxon>Dikarya</taxon>
        <taxon>Ascomycota</taxon>
        <taxon>Pezizomycotina</taxon>
        <taxon>Sordariomycetes</taxon>
        <taxon>Sordariomycetidae</taxon>
        <taxon>Sordariales</taxon>
        <taxon>Chaetomiaceae</taxon>
        <taxon>Staphylotrichum</taxon>
    </lineage>
</organism>
<dbReference type="PANTHER" id="PTHR31956:SF15">
    <property type="entry name" value="ACID PHOSPHATASE PHOA"/>
    <property type="match status" value="1"/>
</dbReference>
<dbReference type="InterPro" id="IPR007312">
    <property type="entry name" value="Phosphoesterase"/>
</dbReference>
<reference evidence="3" key="1">
    <citation type="submission" date="2023-02" db="EMBL/GenBank/DDBJ databases">
        <authorList>
            <person name="Palmer J.M."/>
        </authorList>
    </citation>
    <scope>NUCLEOTIDE SEQUENCE</scope>
    <source>
        <strain evidence="3">FW57</strain>
    </source>
</reference>
<keyword evidence="4" id="KW-1185">Reference proteome</keyword>
<dbReference type="Proteomes" id="UP001197093">
    <property type="component" value="Unassembled WGS sequence"/>
</dbReference>
<gene>
    <name evidence="3" type="ORF">NEMBOFW57_010071</name>
</gene>
<feature type="signal peptide" evidence="2">
    <location>
        <begin position="1"/>
        <end position="19"/>
    </location>
</feature>
<dbReference type="AlphaFoldDB" id="A0AAD4EQI3"/>
<proteinExistence type="predicted"/>
<evidence type="ECO:0000256" key="1">
    <source>
        <dbReference type="ARBA" id="ARBA00022801"/>
    </source>
</evidence>
<keyword evidence="1" id="KW-0378">Hydrolase</keyword>
<evidence type="ECO:0000313" key="4">
    <source>
        <dbReference type="Proteomes" id="UP001197093"/>
    </source>
</evidence>
<dbReference type="InterPro" id="IPR017850">
    <property type="entry name" value="Alkaline_phosphatase_core_sf"/>
</dbReference>
<comment type="caution">
    <text evidence="3">The sequence shown here is derived from an EMBL/GenBank/DDBJ whole genome shotgun (WGS) entry which is preliminary data.</text>
</comment>